<sequence length="191" mass="21199">MQKLIYVVGLGLLVSSTTLLAAEEKRASRGAVEQLDINGDGVISFVEFQESDRDGMSRLDTDGNGVLTIDEFLNARPSFGPRNRARRGQQSAQQNDRPDPSVRDERRAQMRERMTARAEERFHEMDINGDEMVTLAEFQEANFDTMDRDGDGVLTGSEFRRQRGAGGSRESGSRRGSDKRGRPRGNSGGQS</sequence>
<reference evidence="3" key="1">
    <citation type="submission" date="2018-05" db="EMBL/GenBank/DDBJ databases">
        <authorList>
            <person name="Lanie J.A."/>
            <person name="Ng W.-L."/>
            <person name="Kazmierczak K.M."/>
            <person name="Andrzejewski T.M."/>
            <person name="Davidsen T.M."/>
            <person name="Wayne K.J."/>
            <person name="Tettelin H."/>
            <person name="Glass J.I."/>
            <person name="Rusch D."/>
            <person name="Podicherti R."/>
            <person name="Tsui H.-C.T."/>
            <person name="Winkler M.E."/>
        </authorList>
    </citation>
    <scope>NUCLEOTIDE SEQUENCE</scope>
</reference>
<dbReference type="GO" id="GO:0005509">
    <property type="term" value="F:calcium ion binding"/>
    <property type="evidence" value="ECO:0007669"/>
    <property type="project" value="InterPro"/>
</dbReference>
<evidence type="ECO:0000256" key="1">
    <source>
        <dbReference type="SAM" id="MobiDB-lite"/>
    </source>
</evidence>
<evidence type="ECO:0000313" key="3">
    <source>
        <dbReference type="EMBL" id="SUZ48836.1"/>
    </source>
</evidence>
<proteinExistence type="predicted"/>
<feature type="compositionally biased region" description="Basic and acidic residues" evidence="1">
    <location>
        <begin position="171"/>
        <end position="180"/>
    </location>
</feature>
<dbReference type="InterPro" id="IPR011992">
    <property type="entry name" value="EF-hand-dom_pair"/>
</dbReference>
<dbReference type="PROSITE" id="PS00018">
    <property type="entry name" value="EF_HAND_1"/>
    <property type="match status" value="2"/>
</dbReference>
<dbReference type="SUPFAM" id="SSF47473">
    <property type="entry name" value="EF-hand"/>
    <property type="match status" value="1"/>
</dbReference>
<feature type="domain" description="EF-hand" evidence="2">
    <location>
        <begin position="59"/>
        <end position="82"/>
    </location>
</feature>
<dbReference type="PROSITE" id="PS50222">
    <property type="entry name" value="EF_HAND_2"/>
    <property type="match status" value="3"/>
</dbReference>
<dbReference type="Gene3D" id="1.10.238.10">
    <property type="entry name" value="EF-hand"/>
    <property type="match status" value="2"/>
</dbReference>
<dbReference type="AlphaFoldDB" id="A0A381N2M1"/>
<dbReference type="Pfam" id="PF13202">
    <property type="entry name" value="EF-hand_5"/>
    <property type="match status" value="3"/>
</dbReference>
<feature type="domain" description="EF-hand" evidence="2">
    <location>
        <begin position="113"/>
        <end position="148"/>
    </location>
</feature>
<dbReference type="InterPro" id="IPR018247">
    <property type="entry name" value="EF_Hand_1_Ca_BS"/>
</dbReference>
<feature type="region of interest" description="Disordered" evidence="1">
    <location>
        <begin position="143"/>
        <end position="191"/>
    </location>
</feature>
<accession>A0A381N2M1</accession>
<feature type="compositionally biased region" description="Basic and acidic residues" evidence="1">
    <location>
        <begin position="96"/>
        <end position="120"/>
    </location>
</feature>
<organism evidence="3">
    <name type="scientific">marine metagenome</name>
    <dbReference type="NCBI Taxonomy" id="408172"/>
    <lineage>
        <taxon>unclassified sequences</taxon>
        <taxon>metagenomes</taxon>
        <taxon>ecological metagenomes</taxon>
    </lineage>
</organism>
<name>A0A381N2M1_9ZZZZ</name>
<protein>
    <recommendedName>
        <fullName evidence="2">EF-hand domain-containing protein</fullName>
    </recommendedName>
</protein>
<gene>
    <name evidence="3" type="ORF">METZ01_LOCUS1690</name>
</gene>
<feature type="region of interest" description="Disordered" evidence="1">
    <location>
        <begin position="77"/>
        <end position="120"/>
    </location>
</feature>
<evidence type="ECO:0000259" key="2">
    <source>
        <dbReference type="PROSITE" id="PS50222"/>
    </source>
</evidence>
<feature type="domain" description="EF-hand" evidence="2">
    <location>
        <begin position="23"/>
        <end position="58"/>
    </location>
</feature>
<dbReference type="InterPro" id="IPR002048">
    <property type="entry name" value="EF_hand_dom"/>
</dbReference>
<dbReference type="EMBL" id="UINC01000088">
    <property type="protein sequence ID" value="SUZ48836.1"/>
    <property type="molecule type" value="Genomic_DNA"/>
</dbReference>